<feature type="compositionally biased region" description="Basic and acidic residues" evidence="1">
    <location>
        <begin position="266"/>
        <end position="275"/>
    </location>
</feature>
<dbReference type="RefSeq" id="WP_117001838.1">
    <property type="nucleotide sequence ID" value="NZ_BMJS01000006.1"/>
</dbReference>
<evidence type="ECO:0000313" key="2">
    <source>
        <dbReference type="EMBL" id="GGF93425.1"/>
    </source>
</evidence>
<name>A0A8J2Z393_9GAMM</name>
<evidence type="ECO:0000256" key="1">
    <source>
        <dbReference type="SAM" id="MobiDB-lite"/>
    </source>
</evidence>
<dbReference type="EMBL" id="BMJS01000006">
    <property type="protein sequence ID" value="GGF93425.1"/>
    <property type="molecule type" value="Genomic_DNA"/>
</dbReference>
<organism evidence="2 3">
    <name type="scientific">Cysteiniphilum litorale</name>
    <dbReference type="NCBI Taxonomy" id="2056700"/>
    <lineage>
        <taxon>Bacteria</taxon>
        <taxon>Pseudomonadati</taxon>
        <taxon>Pseudomonadota</taxon>
        <taxon>Gammaproteobacteria</taxon>
        <taxon>Thiotrichales</taxon>
        <taxon>Fastidiosibacteraceae</taxon>
        <taxon>Cysteiniphilum</taxon>
    </lineage>
</organism>
<keyword evidence="3" id="KW-1185">Reference proteome</keyword>
<accession>A0A8J2Z393</accession>
<protein>
    <submittedName>
        <fullName evidence="2">Uncharacterized protein</fullName>
    </submittedName>
</protein>
<feature type="region of interest" description="Disordered" evidence="1">
    <location>
        <begin position="420"/>
        <end position="445"/>
    </location>
</feature>
<gene>
    <name evidence="2" type="ORF">GCM10010995_08230</name>
</gene>
<proteinExistence type="predicted"/>
<dbReference type="Proteomes" id="UP000636949">
    <property type="component" value="Unassembled WGS sequence"/>
</dbReference>
<reference evidence="2" key="1">
    <citation type="journal article" date="2014" name="Int. J. Syst. Evol. Microbiol.">
        <title>Complete genome sequence of Corynebacterium casei LMG S-19264T (=DSM 44701T), isolated from a smear-ripened cheese.</title>
        <authorList>
            <consortium name="US DOE Joint Genome Institute (JGI-PGF)"/>
            <person name="Walter F."/>
            <person name="Albersmeier A."/>
            <person name="Kalinowski J."/>
            <person name="Ruckert C."/>
        </authorList>
    </citation>
    <scope>NUCLEOTIDE SEQUENCE</scope>
    <source>
        <strain evidence="2">CGMCC 1.15758</strain>
    </source>
</reference>
<reference evidence="2" key="2">
    <citation type="submission" date="2020-09" db="EMBL/GenBank/DDBJ databases">
        <authorList>
            <person name="Sun Q."/>
            <person name="Zhou Y."/>
        </authorList>
    </citation>
    <scope>NUCLEOTIDE SEQUENCE</scope>
    <source>
        <strain evidence="2">CGMCC 1.15758</strain>
    </source>
</reference>
<feature type="compositionally biased region" description="Basic and acidic residues" evidence="1">
    <location>
        <begin position="420"/>
        <end position="438"/>
    </location>
</feature>
<evidence type="ECO:0000313" key="3">
    <source>
        <dbReference type="Proteomes" id="UP000636949"/>
    </source>
</evidence>
<dbReference type="AlphaFoldDB" id="A0A8J2Z393"/>
<comment type="caution">
    <text evidence="2">The sequence shown here is derived from an EMBL/GenBank/DDBJ whole genome shotgun (WGS) entry which is preliminary data.</text>
</comment>
<sequence length="445" mass="50459">MGQEIELPDLTAKTKAKKLLLEKIDEIRCIANTSYSEDKLFIINSIRDLNNSLLTDFRAINTDRSNGNEEQKYRVQGIYQILTELIVNHDLRKSLINYYTVLYLLINECRLLKKDLHELSDYLVKVLQESLKSNLSDDQNLSLSVISEKTKEQEDLESSIEDSYLEGLYQKVINEMPESQLSNLKPQEAEKFQSYFTNDLDFSKESIKESGIDKPLEESLNITQPLKFTRLERSQSCFDLGRDFNFENSVNLPTEAQKDSLPNIHKSSEGSEKSAHMPSKSGQKIFIDWENIEALVKELGGTLTNEHEAKQNQSAKFTKGSEQYTLSQNNENGVITLSAQNSSFKQFAKTLTALVAAKIQSQPGEGVTVTFKHVGNATKEEYLSALEELKALGEKCNVTINKDPSCDNELFNEALRAIEKSNEKPMPFKEKIESKPAENDPVQET</sequence>
<feature type="region of interest" description="Disordered" evidence="1">
    <location>
        <begin position="253"/>
        <end position="280"/>
    </location>
</feature>
<dbReference type="OrthoDB" id="9995337at2"/>